<proteinExistence type="inferred from homology"/>
<dbReference type="NCBIfam" id="TIGR00654">
    <property type="entry name" value="PhzF_family"/>
    <property type="match status" value="1"/>
</dbReference>
<keyword evidence="5" id="KW-1185">Reference proteome</keyword>
<evidence type="ECO:0000256" key="1">
    <source>
        <dbReference type="ARBA" id="ARBA00008270"/>
    </source>
</evidence>
<sequence length="267" mass="28542">MPVKLPFAQIDAFAARPFEGNPAAVMPLEAWLADDVLQAIAEENNLAETAFFIPSGAADADFDLRWFTPAIEVDLCGHATLASGHYLLSRDVDLDRIRFRTRLAGVLEVRRTGDTYELDLPARRPTPDAADPRIVKAIGLTPEAVLGFPGQNWLYVVPDAASVRAMKPDFGLLREVGNHLVVVTAPGGGAFDVVSRVFAAGAGIDEDPVTGAAHAMLTPYWAERLGKPAFQAFQASARGGRVACRLDGERAVLGGTCVTVIEGTFTL</sequence>
<gene>
    <name evidence="4" type="ORF">GGQ98_003372</name>
</gene>
<organism evidence="4 5">
    <name type="scientific">Sphingosinicella soli</name>
    <dbReference type="NCBI Taxonomy" id="333708"/>
    <lineage>
        <taxon>Bacteria</taxon>
        <taxon>Pseudomonadati</taxon>
        <taxon>Pseudomonadota</taxon>
        <taxon>Alphaproteobacteria</taxon>
        <taxon>Sphingomonadales</taxon>
        <taxon>Sphingosinicellaceae</taxon>
        <taxon>Sphingosinicella</taxon>
    </lineage>
</organism>
<evidence type="ECO:0000313" key="5">
    <source>
        <dbReference type="Proteomes" id="UP000566324"/>
    </source>
</evidence>
<dbReference type="InterPro" id="IPR003719">
    <property type="entry name" value="Phenazine_PhzF-like"/>
</dbReference>
<dbReference type="SUPFAM" id="SSF54506">
    <property type="entry name" value="Diaminopimelate epimerase-like"/>
    <property type="match status" value="1"/>
</dbReference>
<name>A0A7W7B6D9_9SPHN</name>
<evidence type="ECO:0000313" key="4">
    <source>
        <dbReference type="EMBL" id="MBB4633722.1"/>
    </source>
</evidence>
<dbReference type="AlphaFoldDB" id="A0A7W7B6D9"/>
<comment type="caution">
    <text evidence="4">The sequence shown here is derived from an EMBL/GenBank/DDBJ whole genome shotgun (WGS) entry which is preliminary data.</text>
</comment>
<comment type="similarity">
    <text evidence="1">Belongs to the PhzF family.</text>
</comment>
<dbReference type="Proteomes" id="UP000566324">
    <property type="component" value="Unassembled WGS sequence"/>
</dbReference>
<dbReference type="PANTHER" id="PTHR13774">
    <property type="entry name" value="PHENAZINE BIOSYNTHESIS PROTEIN"/>
    <property type="match status" value="1"/>
</dbReference>
<accession>A0A7W7B6D9</accession>
<dbReference type="PIRSF" id="PIRSF016184">
    <property type="entry name" value="PhzC_PhzF"/>
    <property type="match status" value="1"/>
</dbReference>
<dbReference type="Pfam" id="PF02567">
    <property type="entry name" value="PhzC-PhzF"/>
    <property type="match status" value="1"/>
</dbReference>
<dbReference type="EMBL" id="JACHNZ010000054">
    <property type="protein sequence ID" value="MBB4633722.1"/>
    <property type="molecule type" value="Genomic_DNA"/>
</dbReference>
<dbReference type="GO" id="GO:0005737">
    <property type="term" value="C:cytoplasm"/>
    <property type="evidence" value="ECO:0007669"/>
    <property type="project" value="TreeGrafter"/>
</dbReference>
<protein>
    <submittedName>
        <fullName evidence="4">PhzF family phenazine biosynthesis protein</fullName>
    </submittedName>
</protein>
<evidence type="ECO:0000256" key="3">
    <source>
        <dbReference type="PIRSR" id="PIRSR016184-1"/>
    </source>
</evidence>
<evidence type="ECO:0000256" key="2">
    <source>
        <dbReference type="ARBA" id="ARBA00023235"/>
    </source>
</evidence>
<dbReference type="GO" id="GO:0016853">
    <property type="term" value="F:isomerase activity"/>
    <property type="evidence" value="ECO:0007669"/>
    <property type="project" value="UniProtKB-KW"/>
</dbReference>
<dbReference type="RefSeq" id="WP_184071574.1">
    <property type="nucleotide sequence ID" value="NZ_JACHNZ010000054.1"/>
</dbReference>
<dbReference type="Gene3D" id="3.10.310.10">
    <property type="entry name" value="Diaminopimelate Epimerase, Chain A, domain 1"/>
    <property type="match status" value="2"/>
</dbReference>
<reference evidence="4 5" key="1">
    <citation type="submission" date="2020-08" db="EMBL/GenBank/DDBJ databases">
        <title>Genomic Encyclopedia of Type Strains, Phase IV (KMG-IV): sequencing the most valuable type-strain genomes for metagenomic binning, comparative biology and taxonomic classification.</title>
        <authorList>
            <person name="Goeker M."/>
        </authorList>
    </citation>
    <scope>NUCLEOTIDE SEQUENCE [LARGE SCALE GENOMIC DNA]</scope>
    <source>
        <strain evidence="4 5">DSM 17328</strain>
    </source>
</reference>
<keyword evidence="2" id="KW-0413">Isomerase</keyword>
<feature type="active site" evidence="3">
    <location>
        <position position="48"/>
    </location>
</feature>
<dbReference type="PANTHER" id="PTHR13774:SF17">
    <property type="entry name" value="PHENAZINE BIOSYNTHESIS-LIKE DOMAIN-CONTAINING PROTEIN"/>
    <property type="match status" value="1"/>
</dbReference>